<dbReference type="InterPro" id="IPR036471">
    <property type="entry name" value="Colicin_D_sf"/>
</dbReference>
<comment type="caution">
    <text evidence="1">The sequence shown here is derived from an EMBL/GenBank/DDBJ whole genome shotgun (WGS) entry which is preliminary data.</text>
</comment>
<dbReference type="AlphaFoldDB" id="A0A8J3CFN1"/>
<gene>
    <name evidence="1" type="ORF">GCM10012275_32130</name>
</gene>
<dbReference type="Gene3D" id="1.20.120.650">
    <property type="entry name" value="Colicin D"/>
    <property type="match status" value="1"/>
</dbReference>
<accession>A0A8J3CFN1</accession>
<reference evidence="1" key="2">
    <citation type="submission" date="2020-09" db="EMBL/GenBank/DDBJ databases">
        <authorList>
            <person name="Sun Q."/>
            <person name="Zhou Y."/>
        </authorList>
    </citation>
    <scope>NUCLEOTIDE SEQUENCE</scope>
    <source>
        <strain evidence="1">CGMCC 4.5737</strain>
    </source>
</reference>
<sequence>MGVGRTVPCTCGELSAILFENGTTFSPAWLSSVAGTVVPLTSPACINRKLADAFCAGAAAVGASTALAGRLGQDHVDEELVTVSLVDAAELADATWQDTEFVVALPDLSGALVVTTKGYSLLGGSQAFVERAVADGVDAARDLFRRQAKKGGAALRRIAAQYPRTHRSWKTAQEVDPGSAVADQLALMTALVAGEISPASFVRNWLDSRSRELATGERTHGLLYDALNRIFYFLEDYTADPSLREPGDPTDDDLLRAVREVLTLLDL</sequence>
<name>A0A8J3CFN1_9PSEU</name>
<protein>
    <recommendedName>
        <fullName evidence="3">Colicin D immunity protein domain-containing protein</fullName>
    </recommendedName>
</protein>
<evidence type="ECO:0000313" key="1">
    <source>
        <dbReference type="EMBL" id="GGM58478.1"/>
    </source>
</evidence>
<keyword evidence="2" id="KW-1185">Reference proteome</keyword>
<evidence type="ECO:0008006" key="3">
    <source>
        <dbReference type="Google" id="ProtNLM"/>
    </source>
</evidence>
<dbReference type="EMBL" id="BMMK01000014">
    <property type="protein sequence ID" value="GGM58478.1"/>
    <property type="molecule type" value="Genomic_DNA"/>
</dbReference>
<reference evidence="1" key="1">
    <citation type="journal article" date="2014" name="Int. J. Syst. Evol. Microbiol.">
        <title>Complete genome sequence of Corynebacterium casei LMG S-19264T (=DSM 44701T), isolated from a smear-ripened cheese.</title>
        <authorList>
            <consortium name="US DOE Joint Genome Institute (JGI-PGF)"/>
            <person name="Walter F."/>
            <person name="Albersmeier A."/>
            <person name="Kalinowski J."/>
            <person name="Ruckert C."/>
        </authorList>
    </citation>
    <scope>NUCLEOTIDE SEQUENCE</scope>
    <source>
        <strain evidence="1">CGMCC 4.5737</strain>
    </source>
</reference>
<organism evidence="1 2">
    <name type="scientific">Longimycelium tulufanense</name>
    <dbReference type="NCBI Taxonomy" id="907463"/>
    <lineage>
        <taxon>Bacteria</taxon>
        <taxon>Bacillati</taxon>
        <taxon>Actinomycetota</taxon>
        <taxon>Actinomycetes</taxon>
        <taxon>Pseudonocardiales</taxon>
        <taxon>Pseudonocardiaceae</taxon>
        <taxon>Longimycelium</taxon>
    </lineage>
</organism>
<proteinExistence type="predicted"/>
<dbReference type="Proteomes" id="UP000637578">
    <property type="component" value="Unassembled WGS sequence"/>
</dbReference>
<evidence type="ECO:0000313" key="2">
    <source>
        <dbReference type="Proteomes" id="UP000637578"/>
    </source>
</evidence>